<keyword evidence="5" id="KW-0418">Kinase</keyword>
<evidence type="ECO:0000313" key="11">
    <source>
        <dbReference type="Proteomes" id="UP001610563"/>
    </source>
</evidence>
<evidence type="ECO:0000256" key="6">
    <source>
        <dbReference type="PROSITE-ProRule" id="PRU00169"/>
    </source>
</evidence>
<evidence type="ECO:0000256" key="1">
    <source>
        <dbReference type="ARBA" id="ARBA00000085"/>
    </source>
</evidence>
<feature type="compositionally biased region" description="Basic and acidic residues" evidence="7">
    <location>
        <begin position="1005"/>
        <end position="1019"/>
    </location>
</feature>
<accession>A0ABR4G4C9</accession>
<dbReference type="InterPro" id="IPR036097">
    <property type="entry name" value="HisK_dim/P_sf"/>
</dbReference>
<dbReference type="CDD" id="cd00082">
    <property type="entry name" value="HisKA"/>
    <property type="match status" value="1"/>
</dbReference>
<dbReference type="Pfam" id="PF00072">
    <property type="entry name" value="Response_reg"/>
    <property type="match status" value="1"/>
</dbReference>
<feature type="region of interest" description="Disordered" evidence="7">
    <location>
        <begin position="1005"/>
        <end position="1083"/>
    </location>
</feature>
<evidence type="ECO:0000313" key="10">
    <source>
        <dbReference type="EMBL" id="KAL2793485.1"/>
    </source>
</evidence>
<feature type="compositionally biased region" description="Polar residues" evidence="7">
    <location>
        <begin position="1053"/>
        <end position="1064"/>
    </location>
</feature>
<evidence type="ECO:0000256" key="7">
    <source>
        <dbReference type="SAM" id="MobiDB-lite"/>
    </source>
</evidence>
<dbReference type="InterPro" id="IPR001789">
    <property type="entry name" value="Sig_transdc_resp-reg_receiver"/>
</dbReference>
<evidence type="ECO:0000259" key="8">
    <source>
        <dbReference type="PROSITE" id="PS50109"/>
    </source>
</evidence>
<feature type="compositionally biased region" description="Low complexity" evidence="7">
    <location>
        <begin position="262"/>
        <end position="276"/>
    </location>
</feature>
<feature type="modified residue" description="4-aspartylphosphate" evidence="6">
    <location>
        <position position="1137"/>
    </location>
</feature>
<dbReference type="PRINTS" id="PR00344">
    <property type="entry name" value="BCTRLSENSOR"/>
</dbReference>
<keyword evidence="4" id="KW-0808">Transferase</keyword>
<feature type="domain" description="Response regulatory" evidence="9">
    <location>
        <begin position="1086"/>
        <end position="1216"/>
    </location>
</feature>
<dbReference type="InterPro" id="IPR011006">
    <property type="entry name" value="CheY-like_superfamily"/>
</dbReference>
<dbReference type="SMART" id="SM00388">
    <property type="entry name" value="HisKA"/>
    <property type="match status" value="1"/>
</dbReference>
<dbReference type="CDD" id="cd17546">
    <property type="entry name" value="REC_hyHK_CKI1_RcsC-like"/>
    <property type="match status" value="1"/>
</dbReference>
<protein>
    <recommendedName>
        <fullName evidence="2">histidine kinase</fullName>
        <ecNumber evidence="2">2.7.13.3</ecNumber>
    </recommendedName>
</protein>
<dbReference type="InterPro" id="IPR029016">
    <property type="entry name" value="GAF-like_dom_sf"/>
</dbReference>
<feature type="region of interest" description="Disordered" evidence="7">
    <location>
        <begin position="626"/>
        <end position="657"/>
    </location>
</feature>
<dbReference type="Gene3D" id="1.10.287.130">
    <property type="match status" value="1"/>
</dbReference>
<name>A0ABR4G4C9_9EURO</name>
<dbReference type="InterPro" id="IPR004358">
    <property type="entry name" value="Sig_transdc_His_kin-like_C"/>
</dbReference>
<evidence type="ECO:0000256" key="4">
    <source>
        <dbReference type="ARBA" id="ARBA00022679"/>
    </source>
</evidence>
<feature type="compositionally biased region" description="Polar residues" evidence="7">
    <location>
        <begin position="401"/>
        <end position="412"/>
    </location>
</feature>
<keyword evidence="11" id="KW-1185">Reference proteome</keyword>
<evidence type="ECO:0000256" key="3">
    <source>
        <dbReference type="ARBA" id="ARBA00022553"/>
    </source>
</evidence>
<dbReference type="EC" id="2.7.13.3" evidence="2"/>
<dbReference type="SMART" id="SM00448">
    <property type="entry name" value="REC"/>
    <property type="match status" value="1"/>
</dbReference>
<evidence type="ECO:0000256" key="2">
    <source>
        <dbReference type="ARBA" id="ARBA00012438"/>
    </source>
</evidence>
<feature type="compositionally biased region" description="Basic and acidic residues" evidence="7">
    <location>
        <begin position="634"/>
        <end position="648"/>
    </location>
</feature>
<reference evidence="10 11" key="1">
    <citation type="submission" date="2024-07" db="EMBL/GenBank/DDBJ databases">
        <title>Section-level genome sequencing and comparative genomics of Aspergillus sections Usti and Cavernicolus.</title>
        <authorList>
            <consortium name="Lawrence Berkeley National Laboratory"/>
            <person name="Nybo J.L."/>
            <person name="Vesth T.C."/>
            <person name="Theobald S."/>
            <person name="Frisvad J.C."/>
            <person name="Larsen T.O."/>
            <person name="Kjaerboelling I."/>
            <person name="Rothschild-Mancinelli K."/>
            <person name="Lyhne E.K."/>
            <person name="Kogle M.E."/>
            <person name="Barry K."/>
            <person name="Clum A."/>
            <person name="Na H."/>
            <person name="Ledsgaard L."/>
            <person name="Lin J."/>
            <person name="Lipzen A."/>
            <person name="Kuo A."/>
            <person name="Riley R."/>
            <person name="Mondo S."/>
            <person name="Labutti K."/>
            <person name="Haridas S."/>
            <person name="Pangalinan J."/>
            <person name="Salamov A.A."/>
            <person name="Simmons B.A."/>
            <person name="Magnuson J.K."/>
            <person name="Chen J."/>
            <person name="Drula E."/>
            <person name="Henrissat B."/>
            <person name="Wiebenga A."/>
            <person name="Lubbers R.J."/>
            <person name="Gomes A.C."/>
            <person name="Makela M.R."/>
            <person name="Stajich J."/>
            <person name="Grigoriev I.V."/>
            <person name="Mortensen U.H."/>
            <person name="De Vries R.P."/>
            <person name="Baker S.E."/>
            <person name="Andersen M.R."/>
        </authorList>
    </citation>
    <scope>NUCLEOTIDE SEQUENCE [LARGE SCALE GENOMIC DNA]</scope>
    <source>
        <strain evidence="10 11">CBS 209.92</strain>
    </source>
</reference>
<evidence type="ECO:0000256" key="5">
    <source>
        <dbReference type="ARBA" id="ARBA00022777"/>
    </source>
</evidence>
<dbReference type="InterPro" id="IPR005467">
    <property type="entry name" value="His_kinase_dom"/>
</dbReference>
<comment type="catalytic activity">
    <reaction evidence="1">
        <text>ATP + protein L-histidine = ADP + protein N-phospho-L-histidine.</text>
        <dbReference type="EC" id="2.7.13.3"/>
    </reaction>
</comment>
<comment type="caution">
    <text evidence="10">The sequence shown here is derived from an EMBL/GenBank/DDBJ whole genome shotgun (WGS) entry which is preliminary data.</text>
</comment>
<feature type="compositionally biased region" description="Basic and acidic residues" evidence="7">
    <location>
        <begin position="1068"/>
        <end position="1083"/>
    </location>
</feature>
<dbReference type="SMART" id="SM00387">
    <property type="entry name" value="HATPase_c"/>
    <property type="match status" value="1"/>
</dbReference>
<feature type="region of interest" description="Disordered" evidence="7">
    <location>
        <begin position="447"/>
        <end position="487"/>
    </location>
</feature>
<evidence type="ECO:0000259" key="9">
    <source>
        <dbReference type="PROSITE" id="PS50110"/>
    </source>
</evidence>
<feature type="compositionally biased region" description="Low complexity" evidence="7">
    <location>
        <begin position="447"/>
        <end position="469"/>
    </location>
</feature>
<organism evidence="10 11">
    <name type="scientific">Aspergillus keveii</name>
    <dbReference type="NCBI Taxonomy" id="714993"/>
    <lineage>
        <taxon>Eukaryota</taxon>
        <taxon>Fungi</taxon>
        <taxon>Dikarya</taxon>
        <taxon>Ascomycota</taxon>
        <taxon>Pezizomycotina</taxon>
        <taxon>Eurotiomycetes</taxon>
        <taxon>Eurotiomycetidae</taxon>
        <taxon>Eurotiales</taxon>
        <taxon>Aspergillaceae</taxon>
        <taxon>Aspergillus</taxon>
        <taxon>Aspergillus subgen. Nidulantes</taxon>
    </lineage>
</organism>
<feature type="compositionally biased region" description="Basic and acidic residues" evidence="7">
    <location>
        <begin position="1028"/>
        <end position="1041"/>
    </location>
</feature>
<sequence length="1217" mass="134734">MTSDEQPNELACFNVTREREFYRYLPRGHASFPFAPFDDSSRHSFAPTPSRDNVLASLAQLGAMRLGAERAIISLFGPTHQYILAEATGSPTGDEIRLGCCILPIGSGVCIEVAELPLSEPSDDPAIVDGALVILDAKKSGYIKQHSLVNSLLSAQFCAVVPIVTPRGSTIGSFGIFDAQPRETGLNESSLAYMKHLAATVMEHLDTLQSKHQNRQAQRMIYGLGSFVEGKATLRDSWLESQDQEAATGRTGEMVEGQLNKEQQQLQETEKQTWQLPHRPVKKKKDDHAGDGKTGATQKASFRASVSGDKMSDDSTPVAFQRIFSRAANLVRESIEVEGVVFLDARIESFGGLVGYEPTAERTRSGSEDSTDSGSGDSSPPSAPPPPDPKEDTPTTCRILGSSTTHSSTINDRTQRPVSGDYAVRETVLKAMMNRYPHGKIFNYTQDGSLSDDSSTSSGTQGTQGTQGTAGSGRKHRRRHKQDADDLNKALGGARSIVFLPLWDSHKSRWLSGLLVWTNTPTRVFTGENELAYLRAFGNSVMAEVHRLDVEMAEKAKSDLVTSISHELRSPLHGILGTADILSDTAMNALQQGMVHTIESCGRTLLDTINHLLDFTYIDKFKQDPKLKKRHRRNTNDRDSRGRLKLDRSPPSSSENVFEDVQLDSVLEEVVESVFAGHSFYHHPRVRHRHSSNADEPHAVHQPKELTIIFDIQEAAEWKFFTQAGCWRRILMNIFSNALKYTSQGYIYLRLAATESAHRESQECNGTPEPNDQYVVTLTVKDTGQGIGTKFLRNRLFTAFSQEDTLAPGSGLGLSIVQKALRSLKGSIEVSSEKDKGTEISIEVPVKLASIPDTSDGSSSNASYGLIRKEAYGKTIGLLGFGSSLESERDVTLFKSLKRVCEDWFHFTVKTVSLHGDREPCDFYLMVHTDLDGPDSRGNQQFNIDHLDGLSPLIVICQSPETAHNMFAQTMTKKHERKSIVEFISQPCGPRKLAKTLELCIRQQHGEGTHGEEETRWVEIPESSHLPLDIDTRDAPGDRMKISKRPTLDKLGSQDSQEQDTAVSSPRAENHRTPDSEVPPEHTKPCALLVEDNAVNLKILVAYVTKEGWDCDTARNGLEAVEKFRANPGKFILVIIDISMPVMNGFEASRTIRQHERTYYDDHPSSKPRWFPTKITALTGLDSEAAQKEAFASGINTFLTKPIKRQDIRSLLEQCQS</sequence>
<keyword evidence="3 6" id="KW-0597">Phosphoprotein</keyword>
<dbReference type="InterPro" id="IPR003594">
    <property type="entry name" value="HATPase_dom"/>
</dbReference>
<proteinExistence type="predicted"/>
<dbReference type="PANTHER" id="PTHR43047">
    <property type="entry name" value="TWO-COMPONENT HISTIDINE PROTEIN KINASE"/>
    <property type="match status" value="1"/>
</dbReference>
<dbReference type="Pfam" id="PF00512">
    <property type="entry name" value="HisKA"/>
    <property type="match status" value="1"/>
</dbReference>
<dbReference type="PANTHER" id="PTHR43047:SF72">
    <property type="entry name" value="OSMOSENSING HISTIDINE PROTEIN KINASE SLN1"/>
    <property type="match status" value="1"/>
</dbReference>
<dbReference type="SUPFAM" id="SSF55781">
    <property type="entry name" value="GAF domain-like"/>
    <property type="match status" value="1"/>
</dbReference>
<dbReference type="SUPFAM" id="SSF52172">
    <property type="entry name" value="CheY-like"/>
    <property type="match status" value="1"/>
</dbReference>
<dbReference type="Gene3D" id="3.30.565.10">
    <property type="entry name" value="Histidine kinase-like ATPase, C-terminal domain"/>
    <property type="match status" value="1"/>
</dbReference>
<dbReference type="InterPro" id="IPR003661">
    <property type="entry name" value="HisK_dim/P_dom"/>
</dbReference>
<dbReference type="SUPFAM" id="SSF47384">
    <property type="entry name" value="Homodimeric domain of signal transducing histidine kinase"/>
    <property type="match status" value="1"/>
</dbReference>
<dbReference type="PROSITE" id="PS50110">
    <property type="entry name" value="RESPONSE_REGULATORY"/>
    <property type="match status" value="1"/>
</dbReference>
<dbReference type="InterPro" id="IPR036890">
    <property type="entry name" value="HATPase_C_sf"/>
</dbReference>
<dbReference type="Gene3D" id="3.40.50.2300">
    <property type="match status" value="1"/>
</dbReference>
<dbReference type="Pfam" id="PF02518">
    <property type="entry name" value="HATPase_c"/>
    <property type="match status" value="1"/>
</dbReference>
<feature type="domain" description="Histidine kinase" evidence="8">
    <location>
        <begin position="563"/>
        <end position="848"/>
    </location>
</feature>
<dbReference type="PROSITE" id="PS50109">
    <property type="entry name" value="HIS_KIN"/>
    <property type="match status" value="1"/>
</dbReference>
<feature type="region of interest" description="Disordered" evidence="7">
    <location>
        <begin position="262"/>
        <end position="315"/>
    </location>
</feature>
<dbReference type="SUPFAM" id="SSF55874">
    <property type="entry name" value="ATPase domain of HSP90 chaperone/DNA topoisomerase II/histidine kinase"/>
    <property type="match status" value="1"/>
</dbReference>
<feature type="region of interest" description="Disordered" evidence="7">
    <location>
        <begin position="358"/>
        <end position="419"/>
    </location>
</feature>
<gene>
    <name evidence="10" type="ORF">BJX66DRAFT_326028</name>
</gene>
<dbReference type="EMBL" id="JBFTWV010000057">
    <property type="protein sequence ID" value="KAL2793485.1"/>
    <property type="molecule type" value="Genomic_DNA"/>
</dbReference>
<dbReference type="Gene3D" id="3.30.450.40">
    <property type="match status" value="1"/>
</dbReference>
<dbReference type="Proteomes" id="UP001610563">
    <property type="component" value="Unassembled WGS sequence"/>
</dbReference>